<dbReference type="EMBL" id="OX458332">
    <property type="protein sequence ID" value="CAI8871788.1"/>
    <property type="molecule type" value="Genomic_DNA"/>
</dbReference>
<evidence type="ECO:0000313" key="2">
    <source>
        <dbReference type="Proteomes" id="UP001158598"/>
    </source>
</evidence>
<accession>A0AA35V2D9</accession>
<name>A0AA35V2D9_METCP</name>
<dbReference type="Proteomes" id="UP001158598">
    <property type="component" value="Chromosome"/>
</dbReference>
<dbReference type="SUPFAM" id="SSF53474">
    <property type="entry name" value="alpha/beta-Hydrolases"/>
    <property type="match status" value="1"/>
</dbReference>
<dbReference type="AlphaFoldDB" id="A0AA35V2D9"/>
<organism evidence="1 2">
    <name type="scientific">Methylococcus capsulatus</name>
    <dbReference type="NCBI Taxonomy" id="414"/>
    <lineage>
        <taxon>Bacteria</taxon>
        <taxon>Pseudomonadati</taxon>
        <taxon>Pseudomonadota</taxon>
        <taxon>Gammaproteobacteria</taxon>
        <taxon>Methylococcales</taxon>
        <taxon>Methylococcaceae</taxon>
        <taxon>Methylococcus</taxon>
    </lineage>
</organism>
<sequence>MIFEPSFPDRRSMDANASPVLEELIPGSHKLYLIFGGMRGALGIPPFEFYESARILNESRVFFRDLSQTWYHAGLPGISSNIPETVRYIERIIDKSPAEEVVFIGNSMGGYAAILFSTLIGRGRVVSFSPQTFISPSKRRASGDGRWRSRILRTYGAALFKPKFFDLRRVLEMATGDNRIDIFVSSLDELDVIHARNLAPFGNVRITERELGGHDLVKHLRDNGELQLILQG</sequence>
<reference evidence="1" key="1">
    <citation type="submission" date="2023-03" db="EMBL/GenBank/DDBJ databases">
        <authorList>
            <person name="Pearce D."/>
        </authorList>
    </citation>
    <scope>NUCLEOTIDE SEQUENCE</scope>
    <source>
        <strain evidence="1">Mc</strain>
    </source>
</reference>
<protein>
    <submittedName>
        <fullName evidence="1">Uncharacterized protein</fullName>
    </submittedName>
</protein>
<gene>
    <name evidence="1" type="ORF">MCNOR_2884</name>
</gene>
<evidence type="ECO:0000313" key="1">
    <source>
        <dbReference type="EMBL" id="CAI8871788.1"/>
    </source>
</evidence>
<proteinExistence type="predicted"/>
<dbReference type="Gene3D" id="3.40.50.1820">
    <property type="entry name" value="alpha/beta hydrolase"/>
    <property type="match status" value="1"/>
</dbReference>
<dbReference type="InterPro" id="IPR029058">
    <property type="entry name" value="AB_hydrolase_fold"/>
</dbReference>